<reference evidence="3 4" key="1">
    <citation type="submission" date="2018-12" db="EMBL/GenBank/DDBJ databases">
        <authorList>
            <person name="Feng G."/>
            <person name="Zhu H."/>
        </authorList>
    </citation>
    <scope>NUCLEOTIDE SEQUENCE [LARGE SCALE GENOMIC DNA]</scope>
    <source>
        <strain evidence="3 4">9PBR-2</strain>
    </source>
</reference>
<comment type="caution">
    <text evidence="3">The sequence shown here is derived from an EMBL/GenBank/DDBJ whole genome shotgun (WGS) entry which is preliminary data.</text>
</comment>
<organism evidence="3 4">
    <name type="scientific">Hymenobacter metallilatus</name>
    <dbReference type="NCBI Taxonomy" id="2493666"/>
    <lineage>
        <taxon>Bacteria</taxon>
        <taxon>Pseudomonadati</taxon>
        <taxon>Bacteroidota</taxon>
        <taxon>Cytophagia</taxon>
        <taxon>Cytophagales</taxon>
        <taxon>Hymenobacteraceae</taxon>
        <taxon>Hymenobacter</taxon>
    </lineage>
</organism>
<sequence length="465" mass="49763">MPCSTPPASVSAACPLRRIKCWPRNPCRCSKPVMPGEAENLGQPVSAKSRFSASLGITAFCQRYQFAAVSLCTMTELQRLLTAYDAHRAAGRACALASVVDVAGSAYRRPGARMLVTDEGQLTGAISGGCLEGDARQRARRTIQQGRPTVVTYDSTDPDDDLQFGAALGCQGIVQILLEPLDFQDPNNPMELLRRWAAQATSPAVIATVFATAGPASGVVVGQRLALLPDGTFNGTVSSQAGLYPQLLAACQDTLAAGQPATHHYDAVRVSLEILRPPVRLTVYGAGNDVQPLVRLAAGLGWQVRVADGRPAQAQPARFPEATTVEVLTLAQVKEQPYDGSLTLLMTHNYYYDLEVLRHLLPDASTRYIGLLGPRKKYERLLEDLHQETPDAAAQLQGRIYSPVGLNLGGETPEEIALSIIAEIQAVLTGRPAGFLRDSPHPIHPPLRATAPLVPEGRVDAVCGL</sequence>
<dbReference type="Gene3D" id="3.40.50.720">
    <property type="entry name" value="NAD(P)-binding Rossmann-like Domain"/>
    <property type="match status" value="1"/>
</dbReference>
<dbReference type="PANTHER" id="PTHR30388">
    <property type="entry name" value="ALDEHYDE OXIDOREDUCTASE MOLYBDENUM COFACTOR ASSEMBLY PROTEIN"/>
    <property type="match status" value="1"/>
</dbReference>
<dbReference type="PANTHER" id="PTHR30388:SF6">
    <property type="entry name" value="XANTHINE DEHYDROGENASE SUBUNIT A-RELATED"/>
    <property type="match status" value="1"/>
</dbReference>
<keyword evidence="4" id="KW-1185">Reference proteome</keyword>
<evidence type="ECO:0000313" key="4">
    <source>
        <dbReference type="Proteomes" id="UP000280066"/>
    </source>
</evidence>
<feature type="domain" description="XdhC- CoxI" evidence="1">
    <location>
        <begin position="198"/>
        <end position="266"/>
    </location>
</feature>
<evidence type="ECO:0000259" key="2">
    <source>
        <dbReference type="Pfam" id="PF13478"/>
    </source>
</evidence>
<dbReference type="InterPro" id="IPR027051">
    <property type="entry name" value="XdhC_Rossmann_dom"/>
</dbReference>
<feature type="domain" description="XdhC Rossmann" evidence="2">
    <location>
        <begin position="281"/>
        <end position="424"/>
    </location>
</feature>
<dbReference type="InterPro" id="IPR052698">
    <property type="entry name" value="MoCofactor_Util/Proc"/>
</dbReference>
<dbReference type="AlphaFoldDB" id="A0A428JBW4"/>
<dbReference type="Pfam" id="PF13478">
    <property type="entry name" value="XdhC_C"/>
    <property type="match status" value="1"/>
</dbReference>
<evidence type="ECO:0000259" key="1">
    <source>
        <dbReference type="Pfam" id="PF02625"/>
    </source>
</evidence>
<dbReference type="OrthoDB" id="9773039at2"/>
<dbReference type="Proteomes" id="UP000280066">
    <property type="component" value="Unassembled WGS sequence"/>
</dbReference>
<protein>
    <submittedName>
        <fullName evidence="3">XdhC/CoxI family protein</fullName>
    </submittedName>
</protein>
<dbReference type="EMBL" id="RWIS01000012">
    <property type="protein sequence ID" value="RSK29508.1"/>
    <property type="molecule type" value="Genomic_DNA"/>
</dbReference>
<accession>A0A428JBW4</accession>
<evidence type="ECO:0000313" key="3">
    <source>
        <dbReference type="EMBL" id="RSK29508.1"/>
    </source>
</evidence>
<feature type="domain" description="XdhC- CoxI" evidence="1">
    <location>
        <begin position="88"/>
        <end position="154"/>
    </location>
</feature>
<name>A0A428JBW4_9BACT</name>
<dbReference type="Pfam" id="PF02625">
    <property type="entry name" value="XdhC_CoxI"/>
    <property type="match status" value="2"/>
</dbReference>
<gene>
    <name evidence="3" type="ORF">EI290_16680</name>
</gene>
<dbReference type="InterPro" id="IPR003777">
    <property type="entry name" value="XdhC_CoxI"/>
</dbReference>
<proteinExistence type="predicted"/>